<dbReference type="AlphaFoldDB" id="A0A386ZKS3"/>
<evidence type="ECO:0000313" key="3">
    <source>
        <dbReference type="EMBL" id="AYF78462.1"/>
    </source>
</evidence>
<evidence type="ECO:0000256" key="2">
    <source>
        <dbReference type="SAM" id="Phobius"/>
    </source>
</evidence>
<dbReference type="InterPro" id="IPR021235">
    <property type="entry name" value="DUF2637"/>
</dbReference>
<keyword evidence="2" id="KW-1133">Transmembrane helix</keyword>
<feature type="transmembrane region" description="Helical" evidence="2">
    <location>
        <begin position="96"/>
        <end position="115"/>
    </location>
</feature>
<proteinExistence type="predicted"/>
<dbReference type="KEGG" id="nyu:D7D52_36755"/>
<feature type="region of interest" description="Disordered" evidence="1">
    <location>
        <begin position="164"/>
        <end position="224"/>
    </location>
</feature>
<gene>
    <name evidence="3" type="ORF">D7D52_36755</name>
</gene>
<dbReference type="RefSeq" id="WP_120743545.1">
    <property type="nucleotide sequence ID" value="NZ_CP032568.1"/>
</dbReference>
<protein>
    <submittedName>
        <fullName evidence="3">DUF2637 domain-containing protein</fullName>
    </submittedName>
</protein>
<keyword evidence="2" id="KW-0812">Transmembrane</keyword>
<keyword evidence="2" id="KW-0472">Membrane</keyword>
<organism evidence="3 4">
    <name type="scientific">Nocardia yunnanensis</name>
    <dbReference type="NCBI Taxonomy" id="2382165"/>
    <lineage>
        <taxon>Bacteria</taxon>
        <taxon>Bacillati</taxon>
        <taxon>Actinomycetota</taxon>
        <taxon>Actinomycetes</taxon>
        <taxon>Mycobacteriales</taxon>
        <taxon>Nocardiaceae</taxon>
        <taxon>Nocardia</taxon>
    </lineage>
</organism>
<accession>A0A386ZKS3</accession>
<feature type="compositionally biased region" description="Polar residues" evidence="1">
    <location>
        <begin position="166"/>
        <end position="188"/>
    </location>
</feature>
<dbReference type="OrthoDB" id="4480597at2"/>
<dbReference type="Proteomes" id="UP000267164">
    <property type="component" value="Chromosome"/>
</dbReference>
<name>A0A386ZKS3_9NOCA</name>
<dbReference type="EMBL" id="CP032568">
    <property type="protein sequence ID" value="AYF78462.1"/>
    <property type="molecule type" value="Genomic_DNA"/>
</dbReference>
<feature type="transmembrane region" description="Helical" evidence="2">
    <location>
        <begin position="35"/>
        <end position="53"/>
    </location>
</feature>
<feature type="transmembrane region" description="Helical" evidence="2">
    <location>
        <begin position="65"/>
        <end position="84"/>
    </location>
</feature>
<evidence type="ECO:0000256" key="1">
    <source>
        <dbReference type="SAM" id="MobiDB-lite"/>
    </source>
</evidence>
<sequence length="293" mass="31586">MPITLNTDQLTTTSSIAPMHADTDSLPDQRAHTKFFWTMLALSAAVSITGNATHTVLHASTRPTVAAVVAIVPPIALPGAIHGATILLRAHARARFAQLLATLMTMLIAVGAFRLSFTALRDLAISAAVPEQQAWLWPVIVEGSMAQATIALLACAHRRLPHTQRHTSATGLDTNMGSTGSDELTTDTTDLRADPPNQTRAGADNLADPTLEGVHTPTADRPPIPRWSRIAATICDRDPAHRRDPNEVAAILTRHYDHGQTPTQISHDLRRSRSTISRIISDAAPLRLLHDSE</sequence>
<evidence type="ECO:0000313" key="4">
    <source>
        <dbReference type="Proteomes" id="UP000267164"/>
    </source>
</evidence>
<dbReference type="Pfam" id="PF10935">
    <property type="entry name" value="DUF2637"/>
    <property type="match status" value="1"/>
</dbReference>
<feature type="transmembrane region" description="Helical" evidence="2">
    <location>
        <begin position="135"/>
        <end position="156"/>
    </location>
</feature>
<keyword evidence="4" id="KW-1185">Reference proteome</keyword>
<reference evidence="3 4" key="1">
    <citation type="submission" date="2018-09" db="EMBL/GenBank/DDBJ databases">
        <title>Nocardia yunnanensis sp. nov., an actinomycete isolated from a soil sample.</title>
        <authorList>
            <person name="Zhang J."/>
        </authorList>
    </citation>
    <scope>NUCLEOTIDE SEQUENCE [LARGE SCALE GENOMIC DNA]</scope>
    <source>
        <strain evidence="3 4">CFHS0054</strain>
    </source>
</reference>